<comment type="function">
    <text evidence="13">Required for proper chromosome segregation during mitosis and error-free mitotic progression.</text>
</comment>
<evidence type="ECO:0000256" key="10">
    <source>
        <dbReference type="ARBA" id="ARBA00022934"/>
    </source>
</evidence>
<dbReference type="Proteomes" id="UP000299102">
    <property type="component" value="Unassembled WGS sequence"/>
</dbReference>
<feature type="compositionally biased region" description="Polar residues" evidence="14">
    <location>
        <begin position="1"/>
        <end position="10"/>
    </location>
</feature>
<organism evidence="15 16">
    <name type="scientific">Eumeta variegata</name>
    <name type="common">Bagworm moth</name>
    <name type="synonym">Eumeta japonica</name>
    <dbReference type="NCBI Taxonomy" id="151549"/>
    <lineage>
        <taxon>Eukaryota</taxon>
        <taxon>Metazoa</taxon>
        <taxon>Ecdysozoa</taxon>
        <taxon>Arthropoda</taxon>
        <taxon>Hexapoda</taxon>
        <taxon>Insecta</taxon>
        <taxon>Pterygota</taxon>
        <taxon>Neoptera</taxon>
        <taxon>Endopterygota</taxon>
        <taxon>Lepidoptera</taxon>
        <taxon>Glossata</taxon>
        <taxon>Ditrysia</taxon>
        <taxon>Tineoidea</taxon>
        <taxon>Psychidae</taxon>
        <taxon>Oiketicinae</taxon>
        <taxon>Eumeta</taxon>
    </lineage>
</organism>
<dbReference type="EMBL" id="BGZK01000401">
    <property type="protein sequence ID" value="GBP41537.1"/>
    <property type="molecule type" value="Genomic_DNA"/>
</dbReference>
<keyword evidence="16" id="KW-1185">Reference proteome</keyword>
<evidence type="ECO:0000313" key="15">
    <source>
        <dbReference type="EMBL" id="GBP41537.1"/>
    </source>
</evidence>
<evidence type="ECO:0000256" key="1">
    <source>
        <dbReference type="ARBA" id="ARBA00004090"/>
    </source>
</evidence>
<keyword evidence="11" id="KW-0175">Coiled coil</keyword>
<sequence length="171" mass="20152">MAETTHNQVISIVDNLKKSAGNSENTLKSLESNDAKNDLSSVASKKKDKKPIENTIRGKPKSGKFWKERRDKFSSINKTKGLKQSFKKKTALREEYRRVRELSKQALEELKQKQIQRKERRKENIKRAEEKQRKAEIVQVITNTAKLKRMRKKQLRFIQKRDTNETVEKNK</sequence>
<evidence type="ECO:0000256" key="3">
    <source>
        <dbReference type="ARBA" id="ARBA00004604"/>
    </source>
</evidence>
<dbReference type="GO" id="GO:0005730">
    <property type="term" value="C:nucleolus"/>
    <property type="evidence" value="ECO:0007669"/>
    <property type="project" value="UniProtKB-SubCell"/>
</dbReference>
<feature type="region of interest" description="Disordered" evidence="14">
    <location>
        <begin position="1"/>
        <end position="88"/>
    </location>
</feature>
<evidence type="ECO:0000256" key="13">
    <source>
        <dbReference type="ARBA" id="ARBA00093307"/>
    </source>
</evidence>
<evidence type="ECO:0000256" key="8">
    <source>
        <dbReference type="ARBA" id="ARBA00022552"/>
    </source>
</evidence>
<comment type="similarity">
    <text evidence="4">Belongs to the CGR1 family.</text>
</comment>
<dbReference type="STRING" id="151549.A0A4C1VT87"/>
<protein>
    <recommendedName>
        <fullName evidence="5">Coiled-coil domain-containing protein 86</fullName>
    </recommendedName>
</protein>
<gene>
    <name evidence="15" type="primary">CCDC86</name>
    <name evidence="15" type="ORF">EVAR_20343_1</name>
</gene>
<dbReference type="OrthoDB" id="277961at2759"/>
<accession>A0A4C1VT87</accession>
<dbReference type="PANTHER" id="PTHR13557:SF1">
    <property type="entry name" value="COILED-COIL DOMAIN-CONTAINING PROTEIN 86"/>
    <property type="match status" value="1"/>
</dbReference>
<dbReference type="AlphaFoldDB" id="A0A4C1VT87"/>
<evidence type="ECO:0000256" key="14">
    <source>
        <dbReference type="SAM" id="MobiDB-lite"/>
    </source>
</evidence>
<feature type="compositionally biased region" description="Polar residues" evidence="14">
    <location>
        <begin position="20"/>
        <end position="30"/>
    </location>
</feature>
<evidence type="ECO:0000256" key="4">
    <source>
        <dbReference type="ARBA" id="ARBA00007869"/>
    </source>
</evidence>
<keyword evidence="12" id="KW-0539">Nucleus</keyword>
<dbReference type="Pfam" id="PF03879">
    <property type="entry name" value="Cgr1"/>
    <property type="match status" value="1"/>
</dbReference>
<evidence type="ECO:0000256" key="6">
    <source>
        <dbReference type="ARBA" id="ARBA00022454"/>
    </source>
</evidence>
<reference evidence="15 16" key="1">
    <citation type="journal article" date="2019" name="Commun. Biol.">
        <title>The bagworm genome reveals a unique fibroin gene that provides high tensile strength.</title>
        <authorList>
            <person name="Kono N."/>
            <person name="Nakamura H."/>
            <person name="Ohtoshi R."/>
            <person name="Tomita M."/>
            <person name="Numata K."/>
            <person name="Arakawa K."/>
        </authorList>
    </citation>
    <scope>NUCLEOTIDE SEQUENCE [LARGE SCALE GENOMIC DNA]</scope>
</reference>
<evidence type="ECO:0000256" key="2">
    <source>
        <dbReference type="ARBA" id="ARBA00004286"/>
    </source>
</evidence>
<feature type="compositionally biased region" description="Basic and acidic residues" evidence="14">
    <location>
        <begin position="121"/>
        <end position="133"/>
    </location>
</feature>
<comment type="caution">
    <text evidence="15">The sequence shown here is derived from an EMBL/GenBank/DDBJ whole genome shotgun (WGS) entry which is preliminary data.</text>
</comment>
<evidence type="ECO:0000256" key="5">
    <source>
        <dbReference type="ARBA" id="ARBA00016738"/>
    </source>
</evidence>
<keyword evidence="8" id="KW-0698">rRNA processing</keyword>
<proteinExistence type="inferred from homology"/>
<dbReference type="GO" id="GO:0005694">
    <property type="term" value="C:chromosome"/>
    <property type="evidence" value="ECO:0007669"/>
    <property type="project" value="UniProtKB-SubCell"/>
</dbReference>
<evidence type="ECO:0000313" key="16">
    <source>
        <dbReference type="Proteomes" id="UP000299102"/>
    </source>
</evidence>
<dbReference type="GO" id="GO:0006364">
    <property type="term" value="P:rRNA processing"/>
    <property type="evidence" value="ECO:0007669"/>
    <property type="project" value="UniProtKB-KW"/>
</dbReference>
<keyword evidence="7" id="KW-0690">Ribosome biogenesis</keyword>
<dbReference type="PANTHER" id="PTHR13557">
    <property type="entry name" value="COILED-COIL DOMAIN-CONTAINING PROTEIN 86"/>
    <property type="match status" value="1"/>
</dbReference>
<evidence type="ECO:0000256" key="11">
    <source>
        <dbReference type="ARBA" id="ARBA00023054"/>
    </source>
</evidence>
<dbReference type="InterPro" id="IPR005579">
    <property type="entry name" value="Cgr1-like"/>
</dbReference>
<name>A0A4C1VT87_EUMVA</name>
<evidence type="ECO:0000256" key="12">
    <source>
        <dbReference type="ARBA" id="ARBA00023242"/>
    </source>
</evidence>
<keyword evidence="6" id="KW-0158">Chromosome</keyword>
<comment type="function">
    <text evidence="1">Involved in nucleolar integrity and required for processing of the pre-rRNA for the 60S ribosome subunit.</text>
</comment>
<keyword evidence="10" id="KW-0164">Citrullination</keyword>
<keyword evidence="9" id="KW-0597">Phosphoprotein</keyword>
<comment type="subcellular location">
    <subcellularLocation>
        <location evidence="2">Chromosome</location>
    </subcellularLocation>
    <subcellularLocation>
        <location evidence="3">Nucleus</location>
        <location evidence="3">Nucleolus</location>
    </subcellularLocation>
</comment>
<evidence type="ECO:0000256" key="7">
    <source>
        <dbReference type="ARBA" id="ARBA00022517"/>
    </source>
</evidence>
<feature type="region of interest" description="Disordered" evidence="14">
    <location>
        <begin position="114"/>
        <end position="133"/>
    </location>
</feature>
<evidence type="ECO:0000256" key="9">
    <source>
        <dbReference type="ARBA" id="ARBA00022553"/>
    </source>
</evidence>
<dbReference type="InterPro" id="IPR026570">
    <property type="entry name" value="CCDC86"/>
</dbReference>